<dbReference type="PANTHER" id="PTHR12015:SF101">
    <property type="entry name" value="CYTOKINE SCM-1 BETA-RELATED"/>
    <property type="match status" value="1"/>
</dbReference>
<dbReference type="PANTHER" id="PTHR12015">
    <property type="entry name" value="SMALL INDUCIBLE CYTOKINE A"/>
    <property type="match status" value="1"/>
</dbReference>
<organism evidence="10 11">
    <name type="scientific">Hipposideros armiger</name>
    <name type="common">Great Himalayan leaf-nosed bat</name>
    <dbReference type="NCBI Taxonomy" id="186990"/>
    <lineage>
        <taxon>Eukaryota</taxon>
        <taxon>Metazoa</taxon>
        <taxon>Chordata</taxon>
        <taxon>Craniata</taxon>
        <taxon>Vertebrata</taxon>
        <taxon>Euteleostomi</taxon>
        <taxon>Mammalia</taxon>
        <taxon>Eutheria</taxon>
        <taxon>Laurasiatheria</taxon>
        <taxon>Chiroptera</taxon>
        <taxon>Yinpterochiroptera</taxon>
        <taxon>Rhinolophoidea</taxon>
        <taxon>Hipposideridae</taxon>
        <taxon>Hipposideros</taxon>
    </lineage>
</organism>
<proteinExistence type="inferred from homology"/>
<dbReference type="PRINTS" id="PR01731">
    <property type="entry name" value="LYMPHOTACTIN"/>
</dbReference>
<dbReference type="Pfam" id="PF00048">
    <property type="entry name" value="IL8"/>
    <property type="match status" value="1"/>
</dbReference>
<evidence type="ECO:0000256" key="1">
    <source>
        <dbReference type="ARBA" id="ARBA00004613"/>
    </source>
</evidence>
<dbReference type="SUPFAM" id="SSF54117">
    <property type="entry name" value="Interleukin 8-like chemokines"/>
    <property type="match status" value="1"/>
</dbReference>
<keyword evidence="10" id="KW-1185">Reference proteome</keyword>
<evidence type="ECO:0000256" key="5">
    <source>
        <dbReference type="ARBA" id="ARBA00022525"/>
    </source>
</evidence>
<feature type="region of interest" description="Disordered" evidence="8">
    <location>
        <begin position="136"/>
        <end position="161"/>
    </location>
</feature>
<evidence type="ECO:0000256" key="6">
    <source>
        <dbReference type="ARBA" id="ARBA00022729"/>
    </source>
</evidence>
<dbReference type="InterPro" id="IPR008105">
    <property type="entry name" value="Chemokine_XCL1/XCL2"/>
</dbReference>
<dbReference type="AlphaFoldDB" id="A0A8B7RQ66"/>
<dbReference type="GO" id="GO:0030335">
    <property type="term" value="P:positive regulation of cell migration"/>
    <property type="evidence" value="ECO:0007669"/>
    <property type="project" value="TreeGrafter"/>
</dbReference>
<protein>
    <submittedName>
        <fullName evidence="11">Lymphotactin isoform X2</fullName>
    </submittedName>
</protein>
<evidence type="ECO:0000313" key="11">
    <source>
        <dbReference type="RefSeq" id="XP_019503097.1"/>
    </source>
</evidence>
<evidence type="ECO:0000313" key="10">
    <source>
        <dbReference type="Proteomes" id="UP000694851"/>
    </source>
</evidence>
<dbReference type="GO" id="GO:0006954">
    <property type="term" value="P:inflammatory response"/>
    <property type="evidence" value="ECO:0007669"/>
    <property type="project" value="TreeGrafter"/>
</dbReference>
<dbReference type="CTD" id="6375"/>
<keyword evidence="6" id="KW-0732">Signal</keyword>
<dbReference type="OrthoDB" id="9906867at2759"/>
<feature type="domain" description="Chemokine interleukin-8-like" evidence="9">
    <location>
        <begin position="79"/>
        <end position="135"/>
    </location>
</feature>
<keyword evidence="7" id="KW-1015">Disulfide bond</keyword>
<dbReference type="InterPro" id="IPR001811">
    <property type="entry name" value="Chemokine_IL8-like_dom"/>
</dbReference>
<dbReference type="Proteomes" id="UP000694851">
    <property type="component" value="Unplaced"/>
</dbReference>
<dbReference type="RefSeq" id="XP_019503097.1">
    <property type="nucleotide sequence ID" value="XM_019647552.1"/>
</dbReference>
<evidence type="ECO:0000256" key="3">
    <source>
        <dbReference type="ARBA" id="ARBA00022500"/>
    </source>
</evidence>
<evidence type="ECO:0000259" key="9">
    <source>
        <dbReference type="SMART" id="SM00199"/>
    </source>
</evidence>
<keyword evidence="4" id="KW-0202">Cytokine</keyword>
<dbReference type="GO" id="GO:0005615">
    <property type="term" value="C:extracellular space"/>
    <property type="evidence" value="ECO:0007669"/>
    <property type="project" value="UniProtKB-KW"/>
</dbReference>
<evidence type="ECO:0000256" key="8">
    <source>
        <dbReference type="SAM" id="MobiDB-lite"/>
    </source>
</evidence>
<evidence type="ECO:0000256" key="7">
    <source>
        <dbReference type="ARBA" id="ARBA00023157"/>
    </source>
</evidence>
<dbReference type="SMART" id="SM00199">
    <property type="entry name" value="SCY"/>
    <property type="match status" value="1"/>
</dbReference>
<dbReference type="InterPro" id="IPR036048">
    <property type="entry name" value="Interleukin_8-like_sf"/>
</dbReference>
<keyword evidence="5" id="KW-0964">Secreted</keyword>
<comment type="subcellular location">
    <subcellularLocation>
        <location evidence="1">Secreted</location>
    </subcellularLocation>
</comment>
<keyword evidence="3" id="KW-0145">Chemotaxis</keyword>
<evidence type="ECO:0000256" key="2">
    <source>
        <dbReference type="ARBA" id="ARBA00006894"/>
    </source>
</evidence>
<dbReference type="GeneID" id="109385334"/>
<dbReference type="InterPro" id="IPR039809">
    <property type="entry name" value="Chemokine_b/g/d"/>
</dbReference>
<dbReference type="FunFam" id="2.40.50.40:FF:000023">
    <property type="entry name" value="Lymphotactin isoform X1"/>
    <property type="match status" value="1"/>
</dbReference>
<reference evidence="11" key="1">
    <citation type="submission" date="2025-08" db="UniProtKB">
        <authorList>
            <consortium name="RefSeq"/>
        </authorList>
    </citation>
    <scope>IDENTIFICATION</scope>
    <source>
        <tissue evidence="11">Muscle</tissue>
    </source>
</reference>
<accession>A0A8B7RQ66</accession>
<dbReference type="GO" id="GO:0048020">
    <property type="term" value="F:CCR chemokine receptor binding"/>
    <property type="evidence" value="ECO:0007669"/>
    <property type="project" value="TreeGrafter"/>
</dbReference>
<feature type="compositionally biased region" description="Polar residues" evidence="8">
    <location>
        <begin position="143"/>
        <end position="161"/>
    </location>
</feature>
<gene>
    <name evidence="11" type="primary">XCL1</name>
</gene>
<dbReference type="GO" id="GO:0070098">
    <property type="term" value="P:chemokine-mediated signaling pathway"/>
    <property type="evidence" value="ECO:0007669"/>
    <property type="project" value="TreeGrafter"/>
</dbReference>
<name>A0A8B7RQ66_HIPAR</name>
<sequence>MWACLEPRGKGGGDRHTENLLTRKCADHGRNKRDPKTVALTVFAQLIRTSAMRPVILALLGFCCLTAYVAEGVGSEGVEKEICVSLTTQRLPLKHIKSYTIKEGPMRAVILITRRGVKVCANPQTEWVKKAMVHVNSKKSTKQTKPTGAQQSTNTPVTLSR</sequence>
<comment type="similarity">
    <text evidence="2">Belongs to the intercrine gamma family.</text>
</comment>
<dbReference type="Gene3D" id="2.40.50.40">
    <property type="match status" value="1"/>
</dbReference>
<dbReference type="GO" id="GO:0008009">
    <property type="term" value="F:chemokine activity"/>
    <property type="evidence" value="ECO:0007669"/>
    <property type="project" value="InterPro"/>
</dbReference>
<evidence type="ECO:0000256" key="4">
    <source>
        <dbReference type="ARBA" id="ARBA00022514"/>
    </source>
</evidence>
<dbReference type="GO" id="GO:0061844">
    <property type="term" value="P:antimicrobial humoral immune response mediated by antimicrobial peptide"/>
    <property type="evidence" value="ECO:0007669"/>
    <property type="project" value="TreeGrafter"/>
</dbReference>